<keyword evidence="1" id="KW-0812">Transmembrane</keyword>
<dbReference type="RefSeq" id="XP_011776206.1">
    <property type="nucleotide sequence ID" value="XM_011777904.1"/>
</dbReference>
<dbReference type="Proteomes" id="UP000002316">
    <property type="component" value="Chromosome 9"/>
</dbReference>
<proteinExistence type="predicted"/>
<name>C9ZWZ1_TRYB9</name>
<feature type="transmembrane region" description="Helical" evidence="1">
    <location>
        <begin position="18"/>
        <end position="37"/>
    </location>
</feature>
<sequence>MAGPSVFRLGNMLCRTKSVWCGILCVFFITSIGAVTYCWNRGLCKSRPQPYCESGLFGSLCLCAFAVFAFASVFCSVLAGWRAWQQQDVRDCFFSFFSCFQCRDYSAPFG</sequence>
<evidence type="ECO:0000256" key="1">
    <source>
        <dbReference type="SAM" id="Phobius"/>
    </source>
</evidence>
<keyword evidence="1" id="KW-0472">Membrane</keyword>
<dbReference type="GeneID" id="23860519"/>
<evidence type="ECO:0000313" key="3">
    <source>
        <dbReference type="Proteomes" id="UP000002316"/>
    </source>
</evidence>
<keyword evidence="1" id="KW-1133">Transmembrane helix</keyword>
<dbReference type="EMBL" id="FN554972">
    <property type="protein sequence ID" value="CBH13932.1"/>
    <property type="molecule type" value="Genomic_DNA"/>
</dbReference>
<feature type="transmembrane region" description="Helical" evidence="1">
    <location>
        <begin position="57"/>
        <end position="81"/>
    </location>
</feature>
<protein>
    <submittedName>
        <fullName evidence="2">Uncharacterized protein</fullName>
    </submittedName>
</protein>
<organism evidence="2 3">
    <name type="scientific">Trypanosoma brucei gambiense (strain MHOM/CI/86/DAL972)</name>
    <dbReference type="NCBI Taxonomy" id="679716"/>
    <lineage>
        <taxon>Eukaryota</taxon>
        <taxon>Discoba</taxon>
        <taxon>Euglenozoa</taxon>
        <taxon>Kinetoplastea</taxon>
        <taxon>Metakinetoplastina</taxon>
        <taxon>Trypanosomatida</taxon>
        <taxon>Trypanosomatidae</taxon>
        <taxon>Trypanosoma</taxon>
    </lineage>
</organism>
<dbReference type="AlphaFoldDB" id="C9ZWZ1"/>
<reference evidence="3" key="1">
    <citation type="journal article" date="2010" name="PLoS Negl. Trop. Dis.">
        <title>The genome sequence of Trypanosoma brucei gambiense, causative agent of chronic human african trypanosomiasis.</title>
        <authorList>
            <person name="Jackson A.P."/>
            <person name="Sanders M."/>
            <person name="Berry A."/>
            <person name="McQuillan J."/>
            <person name="Aslett M.A."/>
            <person name="Quail M.A."/>
            <person name="Chukualim B."/>
            <person name="Capewell P."/>
            <person name="MacLeod A."/>
            <person name="Melville S.E."/>
            <person name="Gibson W."/>
            <person name="Barry J.D."/>
            <person name="Berriman M."/>
            <person name="Hertz-Fowler C."/>
        </authorList>
    </citation>
    <scope>NUCLEOTIDE SEQUENCE [LARGE SCALE GENOMIC DNA]</scope>
    <source>
        <strain evidence="3">MHOM/CI/86/DAL972</strain>
    </source>
</reference>
<evidence type="ECO:0000313" key="2">
    <source>
        <dbReference type="EMBL" id="CBH13932.1"/>
    </source>
</evidence>
<gene>
    <name evidence="2" type="ORF">TbgDal_IX50</name>
</gene>
<dbReference type="KEGG" id="tbg:TbgDal_IX50"/>
<accession>C9ZWZ1</accession>